<accession>A0A915CSR0</accession>
<dbReference type="SUPFAM" id="SSF140996">
    <property type="entry name" value="Hermes dimerisation domain"/>
    <property type="match status" value="1"/>
</dbReference>
<proteinExistence type="predicted"/>
<dbReference type="Gene3D" id="1.10.10.1070">
    <property type="entry name" value="Zinc finger, BED domain-containing"/>
    <property type="match status" value="1"/>
</dbReference>
<dbReference type="Proteomes" id="UP000887574">
    <property type="component" value="Unplaced"/>
</dbReference>
<dbReference type="AlphaFoldDB" id="A0A915CSR0"/>
<sequence length="148" mass="16473">MIVSSARGPKAEQPIDFEERSKQHGNRFDLLLEDGKASSKVVCNKGQDRAILNKNHAVILSYQVEPVSVQHMDNALLKFVIVTSQSMNLLSDAGFIDFMECFRKLAVENANTKSKKIAKDFLPSRNTLSKRIGAKLDLVKVDVVAKLD</sequence>
<reference evidence="2" key="1">
    <citation type="submission" date="2022-11" db="UniProtKB">
        <authorList>
            <consortium name="WormBaseParasite"/>
        </authorList>
    </citation>
    <scope>IDENTIFICATION</scope>
</reference>
<protein>
    <submittedName>
        <fullName evidence="2">Uncharacterized protein</fullName>
    </submittedName>
</protein>
<evidence type="ECO:0000313" key="1">
    <source>
        <dbReference type="Proteomes" id="UP000887574"/>
    </source>
</evidence>
<dbReference type="WBParaSite" id="jg11727">
    <property type="protein sequence ID" value="jg11727"/>
    <property type="gene ID" value="jg11727"/>
</dbReference>
<name>A0A915CSR0_9BILA</name>
<keyword evidence="1" id="KW-1185">Reference proteome</keyword>
<evidence type="ECO:0000313" key="2">
    <source>
        <dbReference type="WBParaSite" id="jg11727"/>
    </source>
</evidence>
<organism evidence="1 2">
    <name type="scientific">Ditylenchus dipsaci</name>
    <dbReference type="NCBI Taxonomy" id="166011"/>
    <lineage>
        <taxon>Eukaryota</taxon>
        <taxon>Metazoa</taxon>
        <taxon>Ecdysozoa</taxon>
        <taxon>Nematoda</taxon>
        <taxon>Chromadorea</taxon>
        <taxon>Rhabditida</taxon>
        <taxon>Tylenchina</taxon>
        <taxon>Tylenchomorpha</taxon>
        <taxon>Sphaerularioidea</taxon>
        <taxon>Anguinidae</taxon>
        <taxon>Anguininae</taxon>
        <taxon>Ditylenchus</taxon>
    </lineage>
</organism>